<reference evidence="2" key="2">
    <citation type="submission" date="2023-07" db="EMBL/GenBank/DDBJ databases">
        <authorList>
            <consortium name="Lawrence Berkeley National Laboratory"/>
            <person name="Haridas S."/>
            <person name="Hensen N."/>
            <person name="Bonometti L."/>
            <person name="Westerberg I."/>
            <person name="Brannstrom I.O."/>
            <person name="Guillou S."/>
            <person name="Cros-Aarteil S."/>
            <person name="Calhoun S."/>
            <person name="Kuo A."/>
            <person name="Mondo S."/>
            <person name="Pangilinan J."/>
            <person name="Riley R."/>
            <person name="LaButti K."/>
            <person name="Andreopoulos B."/>
            <person name="Lipzen A."/>
            <person name="Chen C."/>
            <person name="Yanf M."/>
            <person name="Daum C."/>
            <person name="Ng V."/>
            <person name="Clum A."/>
            <person name="Steindorff A."/>
            <person name="Ohm R."/>
            <person name="Martin F."/>
            <person name="Silar P."/>
            <person name="Natvig D."/>
            <person name="Lalanne C."/>
            <person name="Gautier V."/>
            <person name="Ament-velasquez S.L."/>
            <person name="Kruys A."/>
            <person name="Hutchinson M.I."/>
            <person name="Powell A.J."/>
            <person name="Barry K."/>
            <person name="Miller A.N."/>
            <person name="Grigoriev I.V."/>
            <person name="Debuchy R."/>
            <person name="Gladieux P."/>
            <person name="Thoren M.H."/>
            <person name="Johannesson H."/>
        </authorList>
    </citation>
    <scope>NUCLEOTIDE SEQUENCE</scope>
    <source>
        <strain evidence="2">FGSC 1904</strain>
    </source>
</reference>
<name>A0AAE0PEK7_SORBR</name>
<dbReference type="Proteomes" id="UP001281003">
    <property type="component" value="Unassembled WGS sequence"/>
</dbReference>
<dbReference type="PANTHER" id="PTHR35910:SF1">
    <property type="entry name" value="2EXR DOMAIN-CONTAINING PROTEIN"/>
    <property type="match status" value="1"/>
</dbReference>
<dbReference type="InterPro" id="IPR045518">
    <property type="entry name" value="2EXR"/>
</dbReference>
<evidence type="ECO:0000313" key="2">
    <source>
        <dbReference type="EMBL" id="KAK3398384.1"/>
    </source>
</evidence>
<sequence length="183" mass="21441">MATTFHYFPLLPWELRSHIWKLTVEPRIVDVEIKRKDVENPFTYYKLPPKAWLEEAPHKFQAGVPVALQSNYTLRLRSRTPVPAPLQACREVRNLGLYKEFSDVGDQVFPGYFGEDVASTIQRLRIRTETRVWDNAFRMCFFSMCSKFNLKEVQVVCEEGFYPVADGQVVDHPWWPCTVIKLL</sequence>
<keyword evidence="3" id="KW-1185">Reference proteome</keyword>
<dbReference type="PANTHER" id="PTHR35910">
    <property type="entry name" value="2EXR DOMAIN-CONTAINING PROTEIN"/>
    <property type="match status" value="1"/>
</dbReference>
<organism evidence="2 3">
    <name type="scientific">Sordaria brevicollis</name>
    <dbReference type="NCBI Taxonomy" id="83679"/>
    <lineage>
        <taxon>Eukaryota</taxon>
        <taxon>Fungi</taxon>
        <taxon>Dikarya</taxon>
        <taxon>Ascomycota</taxon>
        <taxon>Pezizomycotina</taxon>
        <taxon>Sordariomycetes</taxon>
        <taxon>Sordariomycetidae</taxon>
        <taxon>Sordariales</taxon>
        <taxon>Sordariaceae</taxon>
        <taxon>Sordaria</taxon>
    </lineage>
</organism>
<gene>
    <name evidence="2" type="ORF">B0T20DRAFT_206937</name>
</gene>
<feature type="domain" description="2EXR" evidence="1">
    <location>
        <begin position="5"/>
        <end position="103"/>
    </location>
</feature>
<dbReference type="EMBL" id="JAUTDP010000006">
    <property type="protein sequence ID" value="KAK3398384.1"/>
    <property type="molecule type" value="Genomic_DNA"/>
</dbReference>
<reference evidence="2" key="1">
    <citation type="journal article" date="2023" name="Mol. Phylogenet. Evol.">
        <title>Genome-scale phylogeny and comparative genomics of the fungal order Sordariales.</title>
        <authorList>
            <person name="Hensen N."/>
            <person name="Bonometti L."/>
            <person name="Westerberg I."/>
            <person name="Brannstrom I.O."/>
            <person name="Guillou S."/>
            <person name="Cros-Aarteil S."/>
            <person name="Calhoun S."/>
            <person name="Haridas S."/>
            <person name="Kuo A."/>
            <person name="Mondo S."/>
            <person name="Pangilinan J."/>
            <person name="Riley R."/>
            <person name="LaButti K."/>
            <person name="Andreopoulos B."/>
            <person name="Lipzen A."/>
            <person name="Chen C."/>
            <person name="Yan M."/>
            <person name="Daum C."/>
            <person name="Ng V."/>
            <person name="Clum A."/>
            <person name="Steindorff A."/>
            <person name="Ohm R.A."/>
            <person name="Martin F."/>
            <person name="Silar P."/>
            <person name="Natvig D.O."/>
            <person name="Lalanne C."/>
            <person name="Gautier V."/>
            <person name="Ament-Velasquez S.L."/>
            <person name="Kruys A."/>
            <person name="Hutchinson M.I."/>
            <person name="Powell A.J."/>
            <person name="Barry K."/>
            <person name="Miller A.N."/>
            <person name="Grigoriev I.V."/>
            <person name="Debuchy R."/>
            <person name="Gladieux P."/>
            <person name="Hiltunen Thoren M."/>
            <person name="Johannesson H."/>
        </authorList>
    </citation>
    <scope>NUCLEOTIDE SEQUENCE</scope>
    <source>
        <strain evidence="2">FGSC 1904</strain>
    </source>
</reference>
<accession>A0AAE0PEK7</accession>
<proteinExistence type="predicted"/>
<protein>
    <recommendedName>
        <fullName evidence="1">2EXR domain-containing protein</fullName>
    </recommendedName>
</protein>
<evidence type="ECO:0000259" key="1">
    <source>
        <dbReference type="Pfam" id="PF20150"/>
    </source>
</evidence>
<dbReference type="Pfam" id="PF20150">
    <property type="entry name" value="2EXR"/>
    <property type="match status" value="1"/>
</dbReference>
<comment type="caution">
    <text evidence="2">The sequence shown here is derived from an EMBL/GenBank/DDBJ whole genome shotgun (WGS) entry which is preliminary data.</text>
</comment>
<evidence type="ECO:0000313" key="3">
    <source>
        <dbReference type="Proteomes" id="UP001281003"/>
    </source>
</evidence>
<dbReference type="AlphaFoldDB" id="A0AAE0PEK7"/>